<dbReference type="EMBL" id="BKCN01000013">
    <property type="protein sequence ID" value="GER04746.1"/>
    <property type="molecule type" value="Genomic_DNA"/>
</dbReference>
<accession>A0A5A7NCS2</accession>
<comment type="caution">
    <text evidence="1">The sequence shown here is derived from an EMBL/GenBank/DDBJ whole genome shotgun (WGS) entry which is preliminary data.</text>
</comment>
<keyword evidence="2" id="KW-1185">Reference proteome</keyword>
<gene>
    <name evidence="1" type="ORF">JCM17846_24280</name>
</gene>
<reference evidence="1 2" key="1">
    <citation type="submission" date="2019-09" db="EMBL/GenBank/DDBJ databases">
        <title>NBRP : Genome information of microbial organism related human and environment.</title>
        <authorList>
            <person name="Hattori M."/>
            <person name="Oshima K."/>
            <person name="Inaba H."/>
            <person name="Suda W."/>
            <person name="Sakamoto M."/>
            <person name="Iino T."/>
            <person name="Kitahara M."/>
            <person name="Oshida Y."/>
            <person name="Iida T."/>
            <person name="Kudo T."/>
            <person name="Itoh T."/>
            <person name="Ohkuma M."/>
        </authorList>
    </citation>
    <scope>NUCLEOTIDE SEQUENCE [LARGE SCALE GENOMIC DNA]</scope>
    <source>
        <strain evidence="1 2">Q-1</strain>
    </source>
</reference>
<protein>
    <submittedName>
        <fullName evidence="1">Uncharacterized protein</fullName>
    </submittedName>
</protein>
<name>A0A5A7NCS2_9PROT</name>
<evidence type="ECO:0000313" key="2">
    <source>
        <dbReference type="Proteomes" id="UP000324996"/>
    </source>
</evidence>
<organism evidence="1 2">
    <name type="scientific">Iodidimonas nitroreducens</name>
    <dbReference type="NCBI Taxonomy" id="1236968"/>
    <lineage>
        <taxon>Bacteria</taxon>
        <taxon>Pseudomonadati</taxon>
        <taxon>Pseudomonadota</taxon>
        <taxon>Alphaproteobacteria</taxon>
        <taxon>Iodidimonadales</taxon>
        <taxon>Iodidimonadaceae</taxon>
        <taxon>Iodidimonas</taxon>
    </lineage>
</organism>
<proteinExistence type="predicted"/>
<dbReference type="AlphaFoldDB" id="A0A5A7NCS2"/>
<sequence length="52" mass="5881">MDAIKGFVRAIGGQLRNCGRPRQEPLLMERRAAGFRAPDRAFERRGVGRNLL</sequence>
<evidence type="ECO:0000313" key="1">
    <source>
        <dbReference type="EMBL" id="GER04746.1"/>
    </source>
</evidence>
<dbReference type="Proteomes" id="UP000324996">
    <property type="component" value="Unassembled WGS sequence"/>
</dbReference>